<dbReference type="EMBL" id="CP021434">
    <property type="protein sequence ID" value="ARU61525.1"/>
    <property type="molecule type" value="Genomic_DNA"/>
</dbReference>
<dbReference type="RefSeq" id="WP_087456905.1">
    <property type="nucleotide sequence ID" value="NZ_CP021434.1"/>
</dbReference>
<keyword evidence="2" id="KW-1185">Reference proteome</keyword>
<gene>
    <name evidence="1" type="ORF">CBW65_11275</name>
</gene>
<accession>A0A1Y0IPY3</accession>
<dbReference type="AlphaFoldDB" id="A0A1Y0IPY3"/>
<sequence length="218" mass="25005">MIRALIVVKRKQGSDPTKDARLQEAAEAFARYLHSFRTEKSKESKHGKMGPIGKLLSRMRSGKRGDQVLGEAIRIHEMTAKPFEGQKSTSITVEQFNSLKEGVFKLTEVLDDPNTSPADHKRILETVDAVIYFRLEKARKENLVKGLERFRAYLQTKYDTPEELAEAWDDTSVTWEKIPFPTSKYDKNPKIKAEIAEYLAKLKEVLLEEDMDEEDTQA</sequence>
<dbReference type="OrthoDB" id="3035497at2"/>
<evidence type="ECO:0000313" key="2">
    <source>
        <dbReference type="Proteomes" id="UP000195437"/>
    </source>
</evidence>
<organism evidence="1 2">
    <name type="scientific">Tumebacillus avium</name>
    <dbReference type="NCBI Taxonomy" id="1903704"/>
    <lineage>
        <taxon>Bacteria</taxon>
        <taxon>Bacillati</taxon>
        <taxon>Bacillota</taxon>
        <taxon>Bacilli</taxon>
        <taxon>Bacillales</taxon>
        <taxon>Alicyclobacillaceae</taxon>
        <taxon>Tumebacillus</taxon>
    </lineage>
</organism>
<protein>
    <submittedName>
        <fullName evidence="1">Uncharacterized protein</fullName>
    </submittedName>
</protein>
<dbReference type="KEGG" id="tum:CBW65_11275"/>
<dbReference type="Proteomes" id="UP000195437">
    <property type="component" value="Chromosome"/>
</dbReference>
<evidence type="ECO:0000313" key="1">
    <source>
        <dbReference type="EMBL" id="ARU61525.1"/>
    </source>
</evidence>
<name>A0A1Y0IPY3_9BACL</name>
<reference evidence="2" key="1">
    <citation type="submission" date="2017-05" db="EMBL/GenBank/DDBJ databases">
        <authorList>
            <person name="Sung H."/>
        </authorList>
    </citation>
    <scope>NUCLEOTIDE SEQUENCE [LARGE SCALE GENOMIC DNA]</scope>
    <source>
        <strain evidence="2">AR23208</strain>
    </source>
</reference>
<proteinExistence type="predicted"/>
<dbReference type="Gene3D" id="3.20.20.80">
    <property type="entry name" value="Glycosidases"/>
    <property type="match status" value="1"/>
</dbReference>